<gene>
    <name evidence="2" type="ORF">ACHAWU_004130</name>
</gene>
<sequence>MPPINSSPWICAGTKRISITKGEFTSSAAAGDGMVSIYYYRPSSSVDDSNEIKSSPIADMSAADNDDDGIHVMIADGVHTFYKCIHRKDIRHISSDDGNELEKVTSVLLRDDDKSFKVHFKRVEGQIVGGSLDSKNTTSVLVSIRKTCLNSIVRTVWEGHLNDICHSFYDDLPSFLRRAHCDRTAKSSGLALPILLGDTINELHNEIDALRSENKRLNENNLLWKSTAEKLSNQWETEKSELTERFLTLFNEHKARHLETRKELEHLQARQQKSDDTISNRVGFRKSRDKMPDDEDLHDYVTYNNEEVDRLAEGRSLKRSSTNDAKKRIQSQSQSTSSGFVNPHTGAMEFSHPKELFSSDEDDDGMDT</sequence>
<feature type="region of interest" description="Disordered" evidence="1">
    <location>
        <begin position="266"/>
        <end position="298"/>
    </location>
</feature>
<accession>A0ABD3MN80</accession>
<name>A0ABD3MN80_9STRA</name>
<proteinExistence type="predicted"/>
<feature type="compositionally biased region" description="Acidic residues" evidence="1">
    <location>
        <begin position="358"/>
        <end position="368"/>
    </location>
</feature>
<feature type="compositionally biased region" description="Basic and acidic residues" evidence="1">
    <location>
        <begin position="266"/>
        <end position="278"/>
    </location>
</feature>
<feature type="region of interest" description="Disordered" evidence="1">
    <location>
        <begin position="312"/>
        <end position="368"/>
    </location>
</feature>
<dbReference type="EMBL" id="JALLBG020000108">
    <property type="protein sequence ID" value="KAL3764318.1"/>
    <property type="molecule type" value="Genomic_DNA"/>
</dbReference>
<dbReference type="AlphaFoldDB" id="A0ABD3MN80"/>
<reference evidence="2 3" key="1">
    <citation type="submission" date="2024-10" db="EMBL/GenBank/DDBJ databases">
        <title>Updated reference genomes for cyclostephanoid diatoms.</title>
        <authorList>
            <person name="Roberts W.R."/>
            <person name="Alverson A.J."/>
        </authorList>
    </citation>
    <scope>NUCLEOTIDE SEQUENCE [LARGE SCALE GENOMIC DNA]</scope>
    <source>
        <strain evidence="2 3">AJA232-27</strain>
    </source>
</reference>
<evidence type="ECO:0000313" key="3">
    <source>
        <dbReference type="Proteomes" id="UP001530293"/>
    </source>
</evidence>
<keyword evidence="3" id="KW-1185">Reference proteome</keyword>
<evidence type="ECO:0000313" key="2">
    <source>
        <dbReference type="EMBL" id="KAL3764318.1"/>
    </source>
</evidence>
<protein>
    <submittedName>
        <fullName evidence="2">Uncharacterized protein</fullName>
    </submittedName>
</protein>
<comment type="caution">
    <text evidence="2">The sequence shown here is derived from an EMBL/GenBank/DDBJ whole genome shotgun (WGS) entry which is preliminary data.</text>
</comment>
<evidence type="ECO:0000256" key="1">
    <source>
        <dbReference type="SAM" id="MobiDB-lite"/>
    </source>
</evidence>
<feature type="compositionally biased region" description="Polar residues" evidence="1">
    <location>
        <begin position="330"/>
        <end position="340"/>
    </location>
</feature>
<dbReference type="SUPFAM" id="SSF58022">
    <property type="entry name" value="XRCC4, C-terminal oligomerization domain"/>
    <property type="match status" value="1"/>
</dbReference>
<dbReference type="Proteomes" id="UP001530293">
    <property type="component" value="Unassembled WGS sequence"/>
</dbReference>
<organism evidence="2 3">
    <name type="scientific">Discostella pseudostelligera</name>
    <dbReference type="NCBI Taxonomy" id="259834"/>
    <lineage>
        <taxon>Eukaryota</taxon>
        <taxon>Sar</taxon>
        <taxon>Stramenopiles</taxon>
        <taxon>Ochrophyta</taxon>
        <taxon>Bacillariophyta</taxon>
        <taxon>Coscinodiscophyceae</taxon>
        <taxon>Thalassiosirophycidae</taxon>
        <taxon>Stephanodiscales</taxon>
        <taxon>Stephanodiscaceae</taxon>
        <taxon>Discostella</taxon>
    </lineage>
</organism>